<reference evidence="3 4" key="1">
    <citation type="submission" date="2020-04" db="EMBL/GenBank/DDBJ databases">
        <title>Whole-genome sequencing of Vibrio spp. from China reveals different genetic environments of blaCTX-M-14 among diverse lineages.</title>
        <authorList>
            <person name="Zheng Z."/>
            <person name="Ye L."/>
            <person name="Chen S."/>
        </authorList>
    </citation>
    <scope>NUCLEOTIDE SEQUENCE [LARGE SCALE GENOMIC DNA]</scope>
    <source>
        <strain evidence="3 4">Vb0551</strain>
    </source>
</reference>
<dbReference type="Pfam" id="PF01232">
    <property type="entry name" value="Mannitol_dh"/>
    <property type="match status" value="1"/>
</dbReference>
<evidence type="ECO:0000256" key="1">
    <source>
        <dbReference type="ARBA" id="ARBA00023002"/>
    </source>
</evidence>
<dbReference type="InterPro" id="IPR036291">
    <property type="entry name" value="NAD(P)-bd_dom_sf"/>
</dbReference>
<evidence type="ECO:0000313" key="3">
    <source>
        <dbReference type="EMBL" id="NMU81349.1"/>
    </source>
</evidence>
<dbReference type="AlphaFoldDB" id="A0A7Y0SDC6"/>
<organism evidence="3 4">
    <name type="scientific">Vibrio parahaemolyticus</name>
    <dbReference type="NCBI Taxonomy" id="670"/>
    <lineage>
        <taxon>Bacteria</taxon>
        <taxon>Pseudomonadati</taxon>
        <taxon>Pseudomonadota</taxon>
        <taxon>Gammaproteobacteria</taxon>
        <taxon>Vibrionales</taxon>
        <taxon>Vibrionaceae</taxon>
        <taxon>Vibrio</taxon>
    </lineage>
</organism>
<dbReference type="PANTHER" id="PTHR30524:SF0">
    <property type="entry name" value="ALTRONATE OXIDOREDUCTASE-RELATED"/>
    <property type="match status" value="1"/>
</dbReference>
<accession>A0A7Y0SDC6</accession>
<protein>
    <submittedName>
        <fullName evidence="3">Mannitol-1-phosphate 5-dehydrogenase</fullName>
    </submittedName>
</protein>
<dbReference type="GO" id="GO:0005829">
    <property type="term" value="C:cytosol"/>
    <property type="evidence" value="ECO:0007669"/>
    <property type="project" value="TreeGrafter"/>
</dbReference>
<feature type="non-terminal residue" evidence="3">
    <location>
        <position position="136"/>
    </location>
</feature>
<sequence>MKNAVHFGAGNIGRGFIGKLLADAEVEVTFADVDVPLVDQLSHKQEYKVKVVGTECQIDTVTHVTAVNSASEDVIDRIVKTDLVTTAVGPNVLDIIAKTIAKGIAKRFEAGNDAPLNIIACENMVRGTTHLKGEVY</sequence>
<keyword evidence="1" id="KW-0560">Oxidoreductase</keyword>
<dbReference type="Gene3D" id="3.40.50.720">
    <property type="entry name" value="NAD(P)-binding Rossmann-like Domain"/>
    <property type="match status" value="1"/>
</dbReference>
<dbReference type="PANTHER" id="PTHR30524">
    <property type="entry name" value="MANNITOL-1-PHOSPHATE 5-DEHYDROGENASE"/>
    <property type="match status" value="1"/>
</dbReference>
<dbReference type="GO" id="GO:0008926">
    <property type="term" value="F:mannitol-1-phosphate 5-dehydrogenase activity"/>
    <property type="evidence" value="ECO:0007669"/>
    <property type="project" value="TreeGrafter"/>
</dbReference>
<dbReference type="InterPro" id="IPR000669">
    <property type="entry name" value="Mannitol_DH"/>
</dbReference>
<evidence type="ECO:0000259" key="2">
    <source>
        <dbReference type="Pfam" id="PF01232"/>
    </source>
</evidence>
<dbReference type="SUPFAM" id="SSF51735">
    <property type="entry name" value="NAD(P)-binding Rossmann-fold domains"/>
    <property type="match status" value="1"/>
</dbReference>
<dbReference type="GO" id="GO:0019592">
    <property type="term" value="P:mannitol catabolic process"/>
    <property type="evidence" value="ECO:0007669"/>
    <property type="project" value="TreeGrafter"/>
</dbReference>
<dbReference type="EMBL" id="JABCLB010000110">
    <property type="protein sequence ID" value="NMU81349.1"/>
    <property type="molecule type" value="Genomic_DNA"/>
</dbReference>
<dbReference type="Proteomes" id="UP000518904">
    <property type="component" value="Unassembled WGS sequence"/>
</dbReference>
<proteinExistence type="predicted"/>
<dbReference type="PRINTS" id="PR00084">
    <property type="entry name" value="MTLDHDRGNASE"/>
</dbReference>
<feature type="domain" description="Mannitol dehydrogenase N-terminal" evidence="2">
    <location>
        <begin position="3"/>
        <end position="135"/>
    </location>
</feature>
<gene>
    <name evidence="3" type="ORF">HKB16_00485</name>
</gene>
<dbReference type="InterPro" id="IPR013131">
    <property type="entry name" value="Mannitol_DH_N"/>
</dbReference>
<evidence type="ECO:0000313" key="4">
    <source>
        <dbReference type="Proteomes" id="UP000518904"/>
    </source>
</evidence>
<name>A0A7Y0SDC6_VIBPH</name>
<comment type="caution">
    <text evidence="3">The sequence shown here is derived from an EMBL/GenBank/DDBJ whole genome shotgun (WGS) entry which is preliminary data.</text>
</comment>